<comment type="caution">
    <text evidence="19">The sequence shown here is derived from an EMBL/GenBank/DDBJ whole genome shotgun (WGS) entry which is preliminary data.</text>
</comment>
<dbReference type="GO" id="GO:0005886">
    <property type="term" value="C:plasma membrane"/>
    <property type="evidence" value="ECO:0007669"/>
    <property type="project" value="UniProtKB-SubCell"/>
</dbReference>
<accession>A0A409WNM5</accession>
<keyword evidence="7 17" id="KW-1133">Transmembrane helix</keyword>
<evidence type="ECO:0000256" key="3">
    <source>
        <dbReference type="ARBA" id="ARBA00022475"/>
    </source>
</evidence>
<dbReference type="PANTHER" id="PTHR31297:SF34">
    <property type="entry name" value="GLUCAN 1,3-BETA-GLUCOSIDASE 2"/>
    <property type="match status" value="1"/>
</dbReference>
<evidence type="ECO:0000256" key="11">
    <source>
        <dbReference type="ARBA" id="ARBA00023316"/>
    </source>
</evidence>
<dbReference type="Pfam" id="PF00150">
    <property type="entry name" value="Cellulase"/>
    <property type="match status" value="1"/>
</dbReference>
<keyword evidence="11" id="KW-0961">Cell wall biogenesis/degradation</keyword>
<dbReference type="SUPFAM" id="SSF51445">
    <property type="entry name" value="(Trans)glycosidases"/>
    <property type="match status" value="1"/>
</dbReference>
<evidence type="ECO:0000256" key="8">
    <source>
        <dbReference type="ARBA" id="ARBA00023136"/>
    </source>
</evidence>
<keyword evidence="10" id="KW-0326">Glycosidase</keyword>
<evidence type="ECO:0000256" key="4">
    <source>
        <dbReference type="ARBA" id="ARBA00022692"/>
    </source>
</evidence>
<keyword evidence="8 17" id="KW-0472">Membrane</keyword>
<evidence type="ECO:0000259" key="18">
    <source>
        <dbReference type="Pfam" id="PF00150"/>
    </source>
</evidence>
<protein>
    <recommendedName>
        <fullName evidence="14">glucan 1,3-beta-glucosidase</fullName>
        <ecNumber evidence="14">3.2.1.58</ecNumber>
    </recommendedName>
    <alternativeName>
        <fullName evidence="15">Exo-1,3-beta-glucanase D</fullName>
    </alternativeName>
</protein>
<dbReference type="InterPro" id="IPR001547">
    <property type="entry name" value="Glyco_hydro_5"/>
</dbReference>
<comment type="catalytic activity">
    <reaction evidence="12">
        <text>Successive hydrolysis of beta-D-glucose units from the non-reducing ends of (1-&gt;3)-beta-D-glucans, releasing alpha-glucose.</text>
        <dbReference type="EC" id="3.2.1.58"/>
    </reaction>
</comment>
<keyword evidence="9" id="KW-0325">Glycoprotein</keyword>
<comment type="similarity">
    <text evidence="2">Belongs to the glycosyl hydrolase 5 (cellulase A) family.</text>
</comment>
<dbReference type="OrthoDB" id="62120at2759"/>
<dbReference type="GO" id="GO:0004338">
    <property type="term" value="F:glucan exo-1,3-beta-glucosidase activity"/>
    <property type="evidence" value="ECO:0007669"/>
    <property type="project" value="UniProtKB-EC"/>
</dbReference>
<keyword evidence="4 17" id="KW-0812">Transmembrane</keyword>
<evidence type="ECO:0000256" key="10">
    <source>
        <dbReference type="ARBA" id="ARBA00023295"/>
    </source>
</evidence>
<evidence type="ECO:0000256" key="2">
    <source>
        <dbReference type="ARBA" id="ARBA00005641"/>
    </source>
</evidence>
<feature type="compositionally biased region" description="Low complexity" evidence="16">
    <location>
        <begin position="131"/>
        <end position="150"/>
    </location>
</feature>
<evidence type="ECO:0000256" key="1">
    <source>
        <dbReference type="ARBA" id="ARBA00004401"/>
    </source>
</evidence>
<dbReference type="GO" id="GO:0009986">
    <property type="term" value="C:cell surface"/>
    <property type="evidence" value="ECO:0007669"/>
    <property type="project" value="TreeGrafter"/>
</dbReference>
<dbReference type="STRING" id="93625.A0A409WNM5"/>
<name>A0A409WNM5_PSICY</name>
<reference evidence="19 20" key="1">
    <citation type="journal article" date="2018" name="Evol. Lett.">
        <title>Horizontal gene cluster transfer increased hallucinogenic mushroom diversity.</title>
        <authorList>
            <person name="Reynolds H.T."/>
            <person name="Vijayakumar V."/>
            <person name="Gluck-Thaler E."/>
            <person name="Korotkin H.B."/>
            <person name="Matheny P.B."/>
            <person name="Slot J.C."/>
        </authorList>
    </citation>
    <scope>NUCLEOTIDE SEQUENCE [LARGE SCALE GENOMIC DNA]</scope>
    <source>
        <strain evidence="19 20">2631</strain>
    </source>
</reference>
<comment type="function">
    <text evidence="13">Glucosidase involved in the degradation of cellulosic biomass. Active on lichenan.</text>
</comment>
<feature type="domain" description="Glycoside hydrolase family 5" evidence="18">
    <location>
        <begin position="258"/>
        <end position="464"/>
    </location>
</feature>
<sequence>MAERPYSQVSQPDSLNKAIYAPLPLNDASSFARPQPPFIGYSDTESPRQSYAQASIADSHTYLPARNQTYFTGDGEKAAPLVTPPAKPRRTGRFIIIGLIILIIVAAAVILPIYFVVIKPHNNGSSAAVNPKKPSSGPTATTTGADGKATPISAATITGGDGSTITASNGTTFTYTNQFGGIWYSDPNDPYNNNAYPNSWTPPLNQSWDFGNSRIHGVNLGGWFVLEPFITPSLYQKYPGAVDEWTLSTLMAADTANGGLNQLEDHYKTFITEQDIAQIAGAGLSWVRIPIPYWAIDTWNDEPFLAKTSWKYIVQALQWCRKYGIRVKLDLHTFPGSQNGFNHSGKVGQINFLNGVMGIANAQRALNYIRIITEFISQPEYRDVVQIFGIMNEAEVKIIGMTEIRGFYVEAYEMIRGITGTGEGKGPYISIHDGFQGLPAWAGFLNGADRVILDIHPYFAFDDSPATAPIDTGTGAGAGGTWPQAACNRWMSSMNTSRTAFGVTIAGEFSNGFNDCGLFLKGVGGSTTYGGNCQDWQDASQWTDGTKAGLLAFSSASMDALRDWFFWTWKIDPANNGVVQSPLWSYQLGLAGGWIPTDPRTVIGTCGPSSGPVFDGTFDPWMTGGAGAGNLDPTQSVQYPWPPAQLDDGNDPVQLPLYTSTGSIATLPMPTFTDNKGKTIDATANGWFNANDNAPGPTPIPGCSYPDPWNAVNATIPTGCSGGASAAVPAVITPPPSRRGL</sequence>
<organism evidence="19 20">
    <name type="scientific">Psilocybe cyanescens</name>
    <dbReference type="NCBI Taxonomy" id="93625"/>
    <lineage>
        <taxon>Eukaryota</taxon>
        <taxon>Fungi</taxon>
        <taxon>Dikarya</taxon>
        <taxon>Basidiomycota</taxon>
        <taxon>Agaricomycotina</taxon>
        <taxon>Agaricomycetes</taxon>
        <taxon>Agaricomycetidae</taxon>
        <taxon>Agaricales</taxon>
        <taxon>Agaricineae</taxon>
        <taxon>Strophariaceae</taxon>
        <taxon>Psilocybe</taxon>
    </lineage>
</organism>
<dbReference type="EC" id="3.2.1.58" evidence="14"/>
<keyword evidence="5" id="KW-0378">Hydrolase</keyword>
<evidence type="ECO:0000256" key="12">
    <source>
        <dbReference type="ARBA" id="ARBA00036824"/>
    </source>
</evidence>
<dbReference type="GO" id="GO:0009251">
    <property type="term" value="P:glucan catabolic process"/>
    <property type="evidence" value="ECO:0007669"/>
    <property type="project" value="TreeGrafter"/>
</dbReference>
<dbReference type="InterPro" id="IPR050386">
    <property type="entry name" value="Glycosyl_hydrolase_5"/>
</dbReference>
<dbReference type="EMBL" id="NHYD01003346">
    <property type="protein sequence ID" value="PPQ80107.1"/>
    <property type="molecule type" value="Genomic_DNA"/>
</dbReference>
<keyword evidence="20" id="KW-1185">Reference proteome</keyword>
<evidence type="ECO:0000256" key="13">
    <source>
        <dbReference type="ARBA" id="ARBA00037126"/>
    </source>
</evidence>
<dbReference type="Proteomes" id="UP000283269">
    <property type="component" value="Unassembled WGS sequence"/>
</dbReference>
<dbReference type="AlphaFoldDB" id="A0A409WNM5"/>
<evidence type="ECO:0000256" key="9">
    <source>
        <dbReference type="ARBA" id="ARBA00023180"/>
    </source>
</evidence>
<keyword evidence="3" id="KW-1003">Cell membrane</keyword>
<dbReference type="InParanoid" id="A0A409WNM5"/>
<feature type="region of interest" description="Disordered" evidence="16">
    <location>
        <begin position="125"/>
        <end position="154"/>
    </location>
</feature>
<comment type="subcellular location">
    <subcellularLocation>
        <location evidence="1">Cell membrane</location>
        <topology evidence="1">Single-pass type II membrane protein</topology>
    </subcellularLocation>
</comment>
<dbReference type="Gene3D" id="3.20.20.80">
    <property type="entry name" value="Glycosidases"/>
    <property type="match status" value="1"/>
</dbReference>
<dbReference type="GO" id="GO:0005576">
    <property type="term" value="C:extracellular region"/>
    <property type="evidence" value="ECO:0007669"/>
    <property type="project" value="TreeGrafter"/>
</dbReference>
<evidence type="ECO:0000256" key="16">
    <source>
        <dbReference type="SAM" id="MobiDB-lite"/>
    </source>
</evidence>
<evidence type="ECO:0000256" key="5">
    <source>
        <dbReference type="ARBA" id="ARBA00022801"/>
    </source>
</evidence>
<evidence type="ECO:0000256" key="6">
    <source>
        <dbReference type="ARBA" id="ARBA00022968"/>
    </source>
</evidence>
<evidence type="ECO:0000256" key="17">
    <source>
        <dbReference type="SAM" id="Phobius"/>
    </source>
</evidence>
<dbReference type="FunCoup" id="A0A409WNM5">
    <property type="interactions" value="20"/>
</dbReference>
<dbReference type="GO" id="GO:0071555">
    <property type="term" value="P:cell wall organization"/>
    <property type="evidence" value="ECO:0007669"/>
    <property type="project" value="UniProtKB-KW"/>
</dbReference>
<evidence type="ECO:0000313" key="19">
    <source>
        <dbReference type="EMBL" id="PPQ80107.1"/>
    </source>
</evidence>
<proteinExistence type="inferred from homology"/>
<evidence type="ECO:0000256" key="14">
    <source>
        <dbReference type="ARBA" id="ARBA00038929"/>
    </source>
</evidence>
<keyword evidence="6" id="KW-0735">Signal-anchor</keyword>
<evidence type="ECO:0000256" key="7">
    <source>
        <dbReference type="ARBA" id="ARBA00022989"/>
    </source>
</evidence>
<dbReference type="PANTHER" id="PTHR31297">
    <property type="entry name" value="GLUCAN ENDO-1,6-BETA-GLUCOSIDASE B"/>
    <property type="match status" value="1"/>
</dbReference>
<evidence type="ECO:0000313" key="20">
    <source>
        <dbReference type="Proteomes" id="UP000283269"/>
    </source>
</evidence>
<gene>
    <name evidence="19" type="ORF">CVT25_001475</name>
</gene>
<evidence type="ECO:0000256" key="15">
    <source>
        <dbReference type="ARBA" id="ARBA00041260"/>
    </source>
</evidence>
<dbReference type="InterPro" id="IPR017853">
    <property type="entry name" value="GH"/>
</dbReference>
<feature type="transmembrane region" description="Helical" evidence="17">
    <location>
        <begin position="94"/>
        <end position="117"/>
    </location>
</feature>